<name>A0A3N4MU99_9NEIS</name>
<dbReference type="Proteomes" id="UP000272412">
    <property type="component" value="Unassembled WGS sequence"/>
</dbReference>
<dbReference type="InterPro" id="IPR047976">
    <property type="entry name" value="Anti_VapB2-like"/>
</dbReference>
<dbReference type="RefSeq" id="WP_123804195.1">
    <property type="nucleotide sequence ID" value="NZ_RPFL01000014.1"/>
</dbReference>
<dbReference type="GO" id="GO:0003677">
    <property type="term" value="F:DNA binding"/>
    <property type="evidence" value="ECO:0007669"/>
    <property type="project" value="UniProtKB-KW"/>
</dbReference>
<dbReference type="NCBIfam" id="NF040493">
    <property type="entry name" value="TA_anti_VapB"/>
    <property type="match status" value="1"/>
</dbReference>
<keyword evidence="1" id="KW-0238">DNA-binding</keyword>
<dbReference type="EMBL" id="RPFL01000014">
    <property type="protein sequence ID" value="RPD87281.1"/>
    <property type="molecule type" value="Genomic_DNA"/>
</dbReference>
<protein>
    <submittedName>
        <fullName evidence="1">AbrB/MazE/SpoVT family DNA-binding domain-containing protein</fullName>
    </submittedName>
</protein>
<organism evidence="1 2">
    <name type="scientific">Neisseria weixii</name>
    <dbReference type="NCBI Taxonomy" id="1853276"/>
    <lineage>
        <taxon>Bacteria</taxon>
        <taxon>Pseudomonadati</taxon>
        <taxon>Pseudomonadota</taxon>
        <taxon>Betaproteobacteria</taxon>
        <taxon>Neisseriales</taxon>
        <taxon>Neisseriaceae</taxon>
        <taxon>Neisseria</taxon>
    </lineage>
</organism>
<evidence type="ECO:0000313" key="2">
    <source>
        <dbReference type="Proteomes" id="UP000272412"/>
    </source>
</evidence>
<gene>
    <name evidence="1" type="ORF">EGK74_06190</name>
</gene>
<dbReference type="SUPFAM" id="SSF89447">
    <property type="entry name" value="AbrB/MazE/MraZ-like"/>
    <property type="match status" value="1"/>
</dbReference>
<dbReference type="InterPro" id="IPR037914">
    <property type="entry name" value="SpoVT-AbrB_sf"/>
</dbReference>
<dbReference type="AlphaFoldDB" id="A0A3N4MU99"/>
<keyword evidence="2" id="KW-1185">Reference proteome</keyword>
<comment type="caution">
    <text evidence="1">The sequence shown here is derived from an EMBL/GenBank/DDBJ whole genome shotgun (WGS) entry which is preliminary data.</text>
</comment>
<proteinExistence type="predicted"/>
<reference evidence="1 2" key="1">
    <citation type="submission" date="2018-11" db="EMBL/GenBank/DDBJ databases">
        <title>Neisseria weixii sp. nov. isolated from the rectal contents of plateau pika (Ochotona cruzoniae).</title>
        <authorList>
            <person name="Zhang G."/>
        </authorList>
    </citation>
    <scope>NUCLEOTIDE SEQUENCE [LARGE SCALE GENOMIC DNA]</scope>
    <source>
        <strain evidence="1 2">10009</strain>
    </source>
</reference>
<evidence type="ECO:0000313" key="1">
    <source>
        <dbReference type="EMBL" id="RPD87281.1"/>
    </source>
</evidence>
<dbReference type="Gene3D" id="2.10.260.10">
    <property type="match status" value="1"/>
</dbReference>
<sequence length="74" mass="8439">MIQATIFKSNQSQAVRLPKAVAFPDDVKKVSVVVIGKSRLLTPSENLWDDWFDQLPQANFPEREASFQANRESF</sequence>
<dbReference type="OrthoDB" id="9810009at2"/>
<accession>A0A3N4MU99</accession>